<dbReference type="AlphaFoldDB" id="A0A364USW8"/>
<sequence length="145" mass="16076">MKIFLSILACVCLVIIILATGLWGYSSYKNIITKEKEVHKAEHKESKKKTTKESNKQTPEDTMQNNQNTVNQPVSQPQQPVTNTADTQSKTERKIDEKEEHSDETMPEIEVYDYTDDNGDGKPETINGSPAGDVGQGGVPGETVH</sequence>
<comment type="caution">
    <text evidence="4">The sequence shown here is derived from an EMBL/GenBank/DDBJ whole genome shotgun (WGS) entry which is preliminary data.</text>
</comment>
<accession>A0A364USW8</accession>
<organism evidence="4 5">
    <name type="scientific">Staphylococcus warneri</name>
    <dbReference type="NCBI Taxonomy" id="1292"/>
    <lineage>
        <taxon>Bacteria</taxon>
        <taxon>Bacillati</taxon>
        <taxon>Bacillota</taxon>
        <taxon>Bacilli</taxon>
        <taxon>Bacillales</taxon>
        <taxon>Staphylococcaceae</taxon>
        <taxon>Staphylococcus</taxon>
    </lineage>
</organism>
<feature type="compositionally biased region" description="Basic and acidic residues" evidence="1">
    <location>
        <begin position="89"/>
        <end position="104"/>
    </location>
</feature>
<evidence type="ECO:0000313" key="3">
    <source>
        <dbReference type="EMBL" id="NBH31044.1"/>
    </source>
</evidence>
<dbReference type="Proteomes" id="UP000814367">
    <property type="component" value="Unassembled WGS sequence"/>
</dbReference>
<evidence type="ECO:0000313" key="7">
    <source>
        <dbReference type="Proteomes" id="UP000814367"/>
    </source>
</evidence>
<feature type="compositionally biased region" description="Low complexity" evidence="1">
    <location>
        <begin position="64"/>
        <end position="84"/>
    </location>
</feature>
<name>A0A364USW8_STAWA</name>
<dbReference type="Proteomes" id="UP000261016">
    <property type="component" value="Unassembled WGS sequence"/>
</dbReference>
<evidence type="ECO:0000313" key="6">
    <source>
        <dbReference type="Proteomes" id="UP000481807"/>
    </source>
</evidence>
<protein>
    <submittedName>
        <fullName evidence="4">Uncharacterized protein</fullName>
    </submittedName>
</protein>
<evidence type="ECO:0000313" key="2">
    <source>
        <dbReference type="EMBL" id="MCG6224455.1"/>
    </source>
</evidence>
<dbReference type="EMBL" id="QXWP01000004">
    <property type="protein sequence ID" value="NBH31044.1"/>
    <property type="molecule type" value="Genomic_DNA"/>
</dbReference>
<dbReference type="EMBL" id="QSTD01000004">
    <property type="protein sequence ID" value="RGM29744.1"/>
    <property type="molecule type" value="Genomic_DNA"/>
</dbReference>
<reference evidence="2 7" key="3">
    <citation type="submission" date="2020-03" db="EMBL/GenBank/DDBJ databases">
        <title>Comparative genetics of Staphylococcus warneri persistents from caprine mastitis.</title>
        <authorList>
            <person name="Franca C.A."/>
            <person name="Rosa D.S."/>
            <person name="Silva A."/>
            <person name="Rodrigues D.L.N."/>
            <person name="Santos R.G."/>
            <person name="Castillo R.E.H."/>
            <person name="Moreira M.A.S."/>
            <person name="Lima M.C."/>
            <person name="Gouveia G.V."/>
            <person name="Gouveia J.J.S."/>
            <person name="Souza R.F.S."/>
            <person name="Bertram B."/>
            <person name="Azevedo V."/>
            <person name="Costa M."/>
        </authorList>
    </citation>
    <scope>NUCLEOTIDE SEQUENCE [LARGE SCALE GENOMIC DNA]</scope>
    <source>
        <strain evidence="2 7">Cap 9.2</strain>
    </source>
</reference>
<evidence type="ECO:0000313" key="4">
    <source>
        <dbReference type="EMBL" id="RGM29744.1"/>
    </source>
</evidence>
<feature type="compositionally biased region" description="Acidic residues" evidence="1">
    <location>
        <begin position="105"/>
        <end position="118"/>
    </location>
</feature>
<evidence type="ECO:0000256" key="1">
    <source>
        <dbReference type="SAM" id="MobiDB-lite"/>
    </source>
</evidence>
<feature type="compositionally biased region" description="Gly residues" evidence="1">
    <location>
        <begin position="134"/>
        <end position="145"/>
    </location>
</feature>
<evidence type="ECO:0000313" key="5">
    <source>
        <dbReference type="Proteomes" id="UP000261016"/>
    </source>
</evidence>
<proteinExistence type="predicted"/>
<dbReference type="EMBL" id="JAANHJ010000001">
    <property type="protein sequence ID" value="MCG6224455.1"/>
    <property type="molecule type" value="Genomic_DNA"/>
</dbReference>
<dbReference type="GeneID" id="58058835"/>
<reference evidence="4 5" key="1">
    <citation type="submission" date="2018-08" db="EMBL/GenBank/DDBJ databases">
        <title>A genome reference for cultivated species of the human gut microbiota.</title>
        <authorList>
            <person name="Zou Y."/>
            <person name="Xue W."/>
            <person name="Luo G."/>
        </authorList>
    </citation>
    <scope>NUCLEOTIDE SEQUENCE [LARGE SCALE GENOMIC DNA]</scope>
    <source>
        <strain evidence="4 5">OM08-17AT</strain>
    </source>
</reference>
<dbReference type="Proteomes" id="UP000481807">
    <property type="component" value="Unassembled WGS sequence"/>
</dbReference>
<dbReference type="RefSeq" id="WP_002466379.1">
    <property type="nucleotide sequence ID" value="NZ_CABMFV010000004.1"/>
</dbReference>
<reference evidence="3 6" key="2">
    <citation type="submission" date="2018-08" db="EMBL/GenBank/DDBJ databases">
        <title>Murine metabolic-syndrome-specific gut microbial biobank.</title>
        <authorList>
            <person name="Liu C."/>
        </authorList>
    </citation>
    <scope>NUCLEOTIDE SEQUENCE [LARGE SCALE GENOMIC DNA]</scope>
    <source>
        <strain evidence="3 6">1XD21-27</strain>
    </source>
</reference>
<gene>
    <name evidence="3" type="ORF">D3Z30_08625</name>
    <name evidence="4" type="ORF">DXC19_08995</name>
    <name evidence="2" type="ORF">G8J23_00290</name>
</gene>
<feature type="region of interest" description="Disordered" evidence="1">
    <location>
        <begin position="37"/>
        <end position="145"/>
    </location>
</feature>
<keyword evidence="7" id="KW-1185">Reference proteome</keyword>